<name>A0ACB9MBH8_9MYRT</name>
<organism evidence="1 2">
    <name type="scientific">Melastoma candidum</name>
    <dbReference type="NCBI Taxonomy" id="119954"/>
    <lineage>
        <taxon>Eukaryota</taxon>
        <taxon>Viridiplantae</taxon>
        <taxon>Streptophyta</taxon>
        <taxon>Embryophyta</taxon>
        <taxon>Tracheophyta</taxon>
        <taxon>Spermatophyta</taxon>
        <taxon>Magnoliopsida</taxon>
        <taxon>eudicotyledons</taxon>
        <taxon>Gunneridae</taxon>
        <taxon>Pentapetalae</taxon>
        <taxon>rosids</taxon>
        <taxon>malvids</taxon>
        <taxon>Myrtales</taxon>
        <taxon>Melastomataceae</taxon>
        <taxon>Melastomatoideae</taxon>
        <taxon>Melastomateae</taxon>
        <taxon>Melastoma</taxon>
    </lineage>
</organism>
<proteinExistence type="predicted"/>
<evidence type="ECO:0000313" key="1">
    <source>
        <dbReference type="EMBL" id="KAI4320822.1"/>
    </source>
</evidence>
<gene>
    <name evidence="1" type="ORF">MLD38_034267</name>
</gene>
<comment type="caution">
    <text evidence="1">The sequence shown here is derived from an EMBL/GenBank/DDBJ whole genome shotgun (WGS) entry which is preliminary data.</text>
</comment>
<dbReference type="EMBL" id="CM042889">
    <property type="protein sequence ID" value="KAI4320822.1"/>
    <property type="molecule type" value="Genomic_DNA"/>
</dbReference>
<sequence>MFVGLVAVFLGHSFLNEVVTVPSHREELIHTSIFHKLAGRRAEAFKLDDLLEAAADLRSQLPCFSMYKVVLRSGAVYTEKRLKKLQVSLKEFGQTMTKVGNMKHPNILFLVGYNSTPDGRLLIYRYQSNGSLFDLFSDHMKCGKAFPWNLRLYIAWGIARGLDFIHRSSGTRPRSPHGNLKPSNILLGDNMEALISDYGLSKFIDPDGICLYSSDGERGGEYRARPPSVGEIDGAGRSGPGKFSTRKSQGGKAMGVPTPKHFLKCVADVPQDRPSIGEVLKKIEEAMDGQMQQVPDSPLVPAQKAVKDGQPDSSVQHSTAPETTGINH</sequence>
<dbReference type="Proteomes" id="UP001057402">
    <property type="component" value="Chromosome 10"/>
</dbReference>
<accession>A0ACB9MBH8</accession>
<protein>
    <submittedName>
        <fullName evidence="1">Uncharacterized protein</fullName>
    </submittedName>
</protein>
<keyword evidence="2" id="KW-1185">Reference proteome</keyword>
<reference evidence="2" key="1">
    <citation type="journal article" date="2023" name="Front. Plant Sci.">
        <title>Chromosomal-level genome assembly of Melastoma candidum provides insights into trichome evolution.</title>
        <authorList>
            <person name="Zhong Y."/>
            <person name="Wu W."/>
            <person name="Sun C."/>
            <person name="Zou P."/>
            <person name="Liu Y."/>
            <person name="Dai S."/>
            <person name="Zhou R."/>
        </authorList>
    </citation>
    <scope>NUCLEOTIDE SEQUENCE [LARGE SCALE GENOMIC DNA]</scope>
</reference>
<evidence type="ECO:0000313" key="2">
    <source>
        <dbReference type="Proteomes" id="UP001057402"/>
    </source>
</evidence>